<evidence type="ECO:0000256" key="6">
    <source>
        <dbReference type="ARBA" id="ARBA00022737"/>
    </source>
</evidence>
<dbReference type="KEGG" id="pgri:PgNI_10800"/>
<reference evidence="11" key="2">
    <citation type="submission" date="2019-10" db="EMBL/GenBank/DDBJ databases">
        <authorList>
            <consortium name="NCBI Genome Project"/>
        </authorList>
    </citation>
    <scope>NUCLEOTIDE SEQUENCE</scope>
    <source>
        <strain evidence="11">NI907</strain>
    </source>
</reference>
<comment type="subcellular location">
    <subcellularLocation>
        <location evidence="1 7">Cytoplasm</location>
    </subcellularLocation>
</comment>
<reference evidence="11" key="3">
    <citation type="submission" date="2025-08" db="UniProtKB">
        <authorList>
            <consortium name="RefSeq"/>
        </authorList>
    </citation>
    <scope>IDENTIFICATION</scope>
    <source>
        <strain evidence="11">NI907</strain>
    </source>
</reference>
<keyword evidence="5" id="KW-0597">Phosphoprotein</keyword>
<organism evidence="10 11">
    <name type="scientific">Pyricularia grisea</name>
    <name type="common">Crabgrass-specific blast fungus</name>
    <name type="synonym">Magnaporthe grisea</name>
    <dbReference type="NCBI Taxonomy" id="148305"/>
    <lineage>
        <taxon>Eukaryota</taxon>
        <taxon>Fungi</taxon>
        <taxon>Dikarya</taxon>
        <taxon>Ascomycota</taxon>
        <taxon>Pezizomycotina</taxon>
        <taxon>Sordariomycetes</taxon>
        <taxon>Sordariomycetidae</taxon>
        <taxon>Magnaporthales</taxon>
        <taxon>Pyriculariaceae</taxon>
        <taxon>Pyricularia</taxon>
    </lineage>
</organism>
<dbReference type="Pfam" id="PF00567">
    <property type="entry name" value="TUDOR"/>
    <property type="match status" value="1"/>
</dbReference>
<evidence type="ECO:0000256" key="7">
    <source>
        <dbReference type="PIRNR" id="PIRNR017179"/>
    </source>
</evidence>
<evidence type="ECO:0000313" key="10">
    <source>
        <dbReference type="Proteomes" id="UP000515153"/>
    </source>
</evidence>
<evidence type="ECO:0000256" key="5">
    <source>
        <dbReference type="ARBA" id="ARBA00022553"/>
    </source>
</evidence>
<dbReference type="FunFam" id="2.30.30.140:FF:000018">
    <property type="entry name" value="Serine/threonine-protein kinase 31"/>
    <property type="match status" value="1"/>
</dbReference>
<protein>
    <recommendedName>
        <fullName evidence="2">Probable endonuclease LCL3</fullName>
    </recommendedName>
    <alternativeName>
        <fullName evidence="3">Probable endonuclease lcl3</fullName>
    </alternativeName>
</protein>
<dbReference type="PIRSF" id="PIRSF017179">
    <property type="entry name" value="RISC-Tudor-SN"/>
    <property type="match status" value="1"/>
</dbReference>
<feature type="domain" description="TNase-like" evidence="9">
    <location>
        <begin position="4"/>
        <end position="143"/>
    </location>
</feature>
<evidence type="ECO:0000256" key="3">
    <source>
        <dbReference type="ARBA" id="ARBA00014651"/>
    </source>
</evidence>
<evidence type="ECO:0000256" key="4">
    <source>
        <dbReference type="ARBA" id="ARBA00022490"/>
    </source>
</evidence>
<dbReference type="SMART" id="SM00333">
    <property type="entry name" value="TUDOR"/>
    <property type="match status" value="1"/>
</dbReference>
<evidence type="ECO:0000259" key="9">
    <source>
        <dbReference type="PROSITE" id="PS50830"/>
    </source>
</evidence>
<dbReference type="CDD" id="cd00175">
    <property type="entry name" value="SNc"/>
    <property type="match status" value="2"/>
</dbReference>
<dbReference type="AlphaFoldDB" id="A0A6P8AXD5"/>
<evidence type="ECO:0000256" key="1">
    <source>
        <dbReference type="ARBA" id="ARBA00004496"/>
    </source>
</evidence>
<dbReference type="SUPFAM" id="SSF50199">
    <property type="entry name" value="Staphylococcal nuclease"/>
    <property type="match status" value="5"/>
</dbReference>
<dbReference type="GO" id="GO:0003723">
    <property type="term" value="F:RNA binding"/>
    <property type="evidence" value="ECO:0007669"/>
    <property type="project" value="UniProtKB-UniRule"/>
</dbReference>
<dbReference type="FunFam" id="2.40.50.90:FF:000001">
    <property type="entry name" value="Staphylococcal nuclease domain-containing protein"/>
    <property type="match status" value="1"/>
</dbReference>
<dbReference type="Proteomes" id="UP000515153">
    <property type="component" value="Chromosome VII"/>
</dbReference>
<dbReference type="SUPFAM" id="SSF63748">
    <property type="entry name" value="Tudor/PWWP/MBT"/>
    <property type="match status" value="1"/>
</dbReference>
<feature type="domain" description="TNase-like" evidence="9">
    <location>
        <begin position="317"/>
        <end position="454"/>
    </location>
</feature>
<dbReference type="GO" id="GO:0004518">
    <property type="term" value="F:nuclease activity"/>
    <property type="evidence" value="ECO:0007669"/>
    <property type="project" value="TreeGrafter"/>
</dbReference>
<dbReference type="PROSITE" id="PS50830">
    <property type="entry name" value="TNASE_3"/>
    <property type="match status" value="4"/>
</dbReference>
<dbReference type="GO" id="GO:0006402">
    <property type="term" value="P:mRNA catabolic process"/>
    <property type="evidence" value="ECO:0007669"/>
    <property type="project" value="UniProtKB-UniRule"/>
</dbReference>
<dbReference type="GO" id="GO:0031332">
    <property type="term" value="C:RNAi effector complex"/>
    <property type="evidence" value="ECO:0007669"/>
    <property type="project" value="InterPro"/>
</dbReference>
<keyword evidence="6" id="KW-0677">Repeat</keyword>
<evidence type="ECO:0000259" key="8">
    <source>
        <dbReference type="PROSITE" id="PS50304"/>
    </source>
</evidence>
<proteinExistence type="predicted"/>
<dbReference type="RefSeq" id="XP_030979537.1">
    <property type="nucleotide sequence ID" value="XM_031130773.1"/>
</dbReference>
<keyword evidence="4 7" id="KW-0963">Cytoplasm</keyword>
<dbReference type="Pfam" id="PF00565">
    <property type="entry name" value="SNase"/>
    <property type="match status" value="5"/>
</dbReference>
<dbReference type="Gene3D" id="2.40.50.90">
    <property type="match status" value="5"/>
</dbReference>
<dbReference type="GeneID" id="41965679"/>
<gene>
    <name evidence="11" type="ORF">PgNI_10800</name>
</gene>
<dbReference type="InterPro" id="IPR035437">
    <property type="entry name" value="SNase_OB-fold_sf"/>
</dbReference>
<dbReference type="InterPro" id="IPR016685">
    <property type="entry name" value="Silence_cplx_Nase-comp_TudorSN"/>
</dbReference>
<reference evidence="10 11" key="1">
    <citation type="journal article" date="2019" name="Mol. Biol. Evol.">
        <title>Blast fungal genomes show frequent chromosomal changes, gene gains and losses, and effector gene turnover.</title>
        <authorList>
            <person name="Gomez Luciano L.B."/>
            <person name="Jason Tsai I."/>
            <person name="Chuma I."/>
            <person name="Tosa Y."/>
            <person name="Chen Y.H."/>
            <person name="Li J.Y."/>
            <person name="Li M.Y."/>
            <person name="Jade Lu M.Y."/>
            <person name="Nakayashiki H."/>
            <person name="Li W.H."/>
        </authorList>
    </citation>
    <scope>NUCLEOTIDE SEQUENCE [LARGE SCALE GENOMIC DNA]</scope>
    <source>
        <strain evidence="10 11">NI907</strain>
    </source>
</reference>
<accession>A0A6P8AXD5</accession>
<dbReference type="Gene3D" id="2.30.30.140">
    <property type="match status" value="1"/>
</dbReference>
<dbReference type="GO" id="GO:0031047">
    <property type="term" value="P:regulatory ncRNA-mediated gene silencing"/>
    <property type="evidence" value="ECO:0007669"/>
    <property type="project" value="UniProtKB-UniRule"/>
</dbReference>
<dbReference type="FunFam" id="2.40.50.90:FF:000019">
    <property type="entry name" value="Transcription factor (Snd1/p100), putative"/>
    <property type="match status" value="1"/>
</dbReference>
<evidence type="ECO:0000256" key="2">
    <source>
        <dbReference type="ARBA" id="ARBA00013404"/>
    </source>
</evidence>
<dbReference type="GO" id="GO:0005634">
    <property type="term" value="C:nucleus"/>
    <property type="evidence" value="ECO:0007669"/>
    <property type="project" value="TreeGrafter"/>
</dbReference>
<dbReference type="PANTHER" id="PTHR12302:SF2">
    <property type="entry name" value="STAPHYLOCOCCAL NUCLEASE DOMAIN-CONTAINING PROTEIN 1"/>
    <property type="match status" value="1"/>
</dbReference>
<feature type="domain" description="TNase-like" evidence="9">
    <location>
        <begin position="483"/>
        <end position="618"/>
    </location>
</feature>
<dbReference type="SMART" id="SM00318">
    <property type="entry name" value="SNc"/>
    <property type="match status" value="4"/>
</dbReference>
<dbReference type="GO" id="GO:0005829">
    <property type="term" value="C:cytosol"/>
    <property type="evidence" value="ECO:0007669"/>
    <property type="project" value="UniProtKB-UniRule"/>
</dbReference>
<feature type="domain" description="TNase-like" evidence="9">
    <location>
        <begin position="166"/>
        <end position="307"/>
    </location>
</feature>
<keyword evidence="10" id="KW-1185">Reference proteome</keyword>
<dbReference type="InterPro" id="IPR016071">
    <property type="entry name" value="Staphylococal_nuclease_OB-fold"/>
</dbReference>
<feature type="domain" description="Tudor" evidence="8">
    <location>
        <begin position="699"/>
        <end position="759"/>
    </location>
</feature>
<dbReference type="PROSITE" id="PS50304">
    <property type="entry name" value="TUDOR"/>
    <property type="match status" value="1"/>
</dbReference>
<dbReference type="FunFam" id="2.40.50.90:FF:000030">
    <property type="entry name" value="Transcription factor (Snd1/p100), putative"/>
    <property type="match status" value="1"/>
</dbReference>
<dbReference type="FunFam" id="2.40.50.90:FF:000010">
    <property type="entry name" value="Ribonuclease"/>
    <property type="match status" value="1"/>
</dbReference>
<sequence>MSNKTFIAVVKSILSGDTLVLSSPNNPNLERTFSLAFISAPRLNKDGDEAFAFQSREFLRESCIGKPVQCKILYTIPGSGREYGSAIVKAGPELPDALVKAGWAKVREDAGKKEEDEEVLQRLEVLRQLENEARSDGRGLWAGTGGHIEVQNDLGGPEFMKEWKGKTVDGVIERVLSGDRLLVRLLLSDKKHCQVMTLLAGIRTPATQRAGQNGTTQPAEEYGNEAKAFVETRLLQRKIKIDIVGASPQGHLVASLIHPRGNIAEFLLEEGLARCNDFHSTMLGEKMARLRAAEKKAQDARLRLHKNRAVKAAGEGGSHDMTVAKIIGADSIIVRSKSGAERRINFSSVRGPRTAEPSEAPFREEAKEFLRKKLIGKHVQITIDGKKEAEGDFEAKEVATVTQAGKNIGLMLVQEGYASVIRHRKDDTDRAPNYDELLAAQEQAKTDGKGMWSGKAPKIKQYTDASESLQRAKIQLSVLQRQKKVPAIVDFCKSGSRFTILIPRESVKLTLVLGGIRAPRAPGRNPQTDKGEPFGQEALDLANKRCNQRDVEVDVLDLDKVGGFIGDLYIGRESFAKILVEEGLASVHQYSAEKSGNAAELNAAEKRAKEARKGMWHDWTPADDEEEDAGEQAAAAVESINIDKKPQDYRDIVVTNIEPNGRLKIQEVGKGTAALETMMTEFKKFHNNPANNVSGGLTNPKAGEYVAAKFSADGQWYRGRIRSNDRAAKVAEVVYIDFGNHEKQPWSKLRPLDQPQFTVQKLKAQATDASLSFVELPVNHPDYMNEALNAMAEMTEGRQLVALYDYVDSKDGNLAYITIFDPKAGGAGGSGSTSKDSLNREIVANGYAMVPRKLKLWERSKVFETTLKSLKEVETQAKQDRLGMWEYGDISFEE</sequence>
<dbReference type="PANTHER" id="PTHR12302">
    <property type="entry name" value="EBNA2 BINDING PROTEIN P100"/>
    <property type="match status" value="1"/>
</dbReference>
<evidence type="ECO:0000313" key="11">
    <source>
        <dbReference type="RefSeq" id="XP_030979537.1"/>
    </source>
</evidence>
<name>A0A6P8AXD5_PYRGI</name>
<dbReference type="InterPro" id="IPR002999">
    <property type="entry name" value="Tudor"/>
</dbReference>